<feature type="domain" description="F-box" evidence="1">
    <location>
        <begin position="14"/>
        <end position="50"/>
    </location>
</feature>
<name>A0A835FDV8_9POAL</name>
<dbReference type="Pfam" id="PF00646">
    <property type="entry name" value="F-box"/>
    <property type="match status" value="1"/>
</dbReference>
<evidence type="ECO:0000313" key="3">
    <source>
        <dbReference type="Proteomes" id="UP000636709"/>
    </source>
</evidence>
<protein>
    <recommendedName>
        <fullName evidence="1">F-box domain-containing protein</fullName>
    </recommendedName>
</protein>
<dbReference type="CDD" id="cd22157">
    <property type="entry name" value="F-box_AtFBW1-like"/>
    <property type="match status" value="1"/>
</dbReference>
<gene>
    <name evidence="2" type="ORF">HU200_013639</name>
</gene>
<dbReference type="PANTHER" id="PTHR31111">
    <property type="entry name" value="BNAA05G37150D PROTEIN-RELATED"/>
    <property type="match status" value="1"/>
</dbReference>
<dbReference type="SMART" id="SM00256">
    <property type="entry name" value="FBOX"/>
    <property type="match status" value="1"/>
</dbReference>
<dbReference type="EMBL" id="JACEFO010001295">
    <property type="protein sequence ID" value="KAF8741158.1"/>
    <property type="molecule type" value="Genomic_DNA"/>
</dbReference>
<organism evidence="2 3">
    <name type="scientific">Digitaria exilis</name>
    <dbReference type="NCBI Taxonomy" id="1010633"/>
    <lineage>
        <taxon>Eukaryota</taxon>
        <taxon>Viridiplantae</taxon>
        <taxon>Streptophyta</taxon>
        <taxon>Embryophyta</taxon>
        <taxon>Tracheophyta</taxon>
        <taxon>Spermatophyta</taxon>
        <taxon>Magnoliopsida</taxon>
        <taxon>Liliopsida</taxon>
        <taxon>Poales</taxon>
        <taxon>Poaceae</taxon>
        <taxon>PACMAD clade</taxon>
        <taxon>Panicoideae</taxon>
        <taxon>Panicodae</taxon>
        <taxon>Paniceae</taxon>
        <taxon>Anthephorinae</taxon>
        <taxon>Digitaria</taxon>
    </lineage>
</organism>
<dbReference type="SUPFAM" id="SSF81383">
    <property type="entry name" value="F-box domain"/>
    <property type="match status" value="1"/>
</dbReference>
<evidence type="ECO:0000259" key="1">
    <source>
        <dbReference type="PROSITE" id="PS50181"/>
    </source>
</evidence>
<dbReference type="AlphaFoldDB" id="A0A835FDV8"/>
<proteinExistence type="predicted"/>
<evidence type="ECO:0000313" key="2">
    <source>
        <dbReference type="EMBL" id="KAF8741158.1"/>
    </source>
</evidence>
<sequence length="143" mass="16369">MEEAPPRHLYRRDATASCVLPEDALYEILLRLPAKDLCRFRAVCRPWRSYHFITAHASSHPEPLVVVGYEPNGTTDQEQQHLLFFIVFGLVPSTGEYKVLRMVYFDPDVSYPATRILCEVLTVDGSCQARWRGKQGPPYDLLS</sequence>
<dbReference type="Gene3D" id="1.20.1280.50">
    <property type="match status" value="1"/>
</dbReference>
<comment type="caution">
    <text evidence="2">The sequence shown here is derived from an EMBL/GenBank/DDBJ whole genome shotgun (WGS) entry which is preliminary data.</text>
</comment>
<dbReference type="PROSITE" id="PS50181">
    <property type="entry name" value="FBOX"/>
    <property type="match status" value="1"/>
</dbReference>
<dbReference type="InterPro" id="IPR036047">
    <property type="entry name" value="F-box-like_dom_sf"/>
</dbReference>
<dbReference type="OrthoDB" id="690899at2759"/>
<dbReference type="Proteomes" id="UP000636709">
    <property type="component" value="Unassembled WGS sequence"/>
</dbReference>
<dbReference type="PANTHER" id="PTHR31111:SF133">
    <property type="entry name" value="OS07G0196600 PROTEIN"/>
    <property type="match status" value="1"/>
</dbReference>
<keyword evidence="3" id="KW-1185">Reference proteome</keyword>
<reference evidence="2" key="1">
    <citation type="submission" date="2020-07" db="EMBL/GenBank/DDBJ databases">
        <title>Genome sequence and genetic diversity analysis of an under-domesticated orphan crop, white fonio (Digitaria exilis).</title>
        <authorList>
            <person name="Bennetzen J.L."/>
            <person name="Chen S."/>
            <person name="Ma X."/>
            <person name="Wang X."/>
            <person name="Yssel A.E.J."/>
            <person name="Chaluvadi S.R."/>
            <person name="Johnson M."/>
            <person name="Gangashetty P."/>
            <person name="Hamidou F."/>
            <person name="Sanogo M.D."/>
            <person name="Zwaenepoel A."/>
            <person name="Wallace J."/>
            <person name="Van De Peer Y."/>
            <person name="Van Deynze A."/>
        </authorList>
    </citation>
    <scope>NUCLEOTIDE SEQUENCE</scope>
    <source>
        <tissue evidence="2">Leaves</tissue>
    </source>
</reference>
<dbReference type="InterPro" id="IPR001810">
    <property type="entry name" value="F-box_dom"/>
</dbReference>
<accession>A0A835FDV8</accession>